<organism evidence="2 3">
    <name type="scientific">Papaver atlanticum</name>
    <dbReference type="NCBI Taxonomy" id="357466"/>
    <lineage>
        <taxon>Eukaryota</taxon>
        <taxon>Viridiplantae</taxon>
        <taxon>Streptophyta</taxon>
        <taxon>Embryophyta</taxon>
        <taxon>Tracheophyta</taxon>
        <taxon>Spermatophyta</taxon>
        <taxon>Magnoliopsida</taxon>
        <taxon>Ranunculales</taxon>
        <taxon>Papaveraceae</taxon>
        <taxon>Papaveroideae</taxon>
        <taxon>Papaver</taxon>
    </lineage>
</organism>
<keyword evidence="1" id="KW-0812">Transmembrane</keyword>
<keyword evidence="3" id="KW-1185">Reference proteome</keyword>
<feature type="transmembrane region" description="Helical" evidence="1">
    <location>
        <begin position="78"/>
        <end position="98"/>
    </location>
</feature>
<dbReference type="InterPro" id="IPR040249">
    <property type="entry name" value="Ricin_B-like_lectin_EULS3-like"/>
</dbReference>
<accession>A0AAD4SNS9</accession>
<gene>
    <name evidence="2" type="ORF">MKW98_004769</name>
</gene>
<dbReference type="PANTHER" id="PTHR31257:SF2">
    <property type="entry name" value="RICIN B-LIKE LECTIN EULS3"/>
    <property type="match status" value="1"/>
</dbReference>
<dbReference type="Proteomes" id="UP001202328">
    <property type="component" value="Unassembled WGS sequence"/>
</dbReference>
<evidence type="ECO:0000313" key="3">
    <source>
        <dbReference type="Proteomes" id="UP001202328"/>
    </source>
</evidence>
<reference evidence="2" key="1">
    <citation type="submission" date="2022-04" db="EMBL/GenBank/DDBJ databases">
        <title>A functionally conserved STORR gene fusion in Papaver species that diverged 16.8 million years ago.</title>
        <authorList>
            <person name="Catania T."/>
        </authorList>
    </citation>
    <scope>NUCLEOTIDE SEQUENCE</scope>
    <source>
        <strain evidence="2">S-188037</strain>
    </source>
</reference>
<sequence>QFSTRVKDEKGMPSFALVNKATGQAIKHSIAETNPVRLVPYNPNYLDQEIRKMEESMMEPLSFSGNGRMEKTSFGRSFPTIEVYVGFYTFLFGALVVAGEEERILLWESCFAPVQ</sequence>
<protein>
    <submittedName>
        <fullName evidence="2">Uncharacterized protein</fullName>
    </submittedName>
</protein>
<feature type="non-terminal residue" evidence="2">
    <location>
        <position position="115"/>
    </location>
</feature>
<dbReference type="AlphaFoldDB" id="A0AAD4SNS9"/>
<name>A0AAD4SNS9_9MAGN</name>
<evidence type="ECO:0000313" key="2">
    <source>
        <dbReference type="EMBL" id="KAI3916328.1"/>
    </source>
</evidence>
<proteinExistence type="predicted"/>
<evidence type="ECO:0000256" key="1">
    <source>
        <dbReference type="SAM" id="Phobius"/>
    </source>
</evidence>
<keyword evidence="1" id="KW-0472">Membrane</keyword>
<dbReference type="PANTHER" id="PTHR31257">
    <property type="entry name" value="RICIN B-LIKE LECTIN EULS3"/>
    <property type="match status" value="1"/>
</dbReference>
<dbReference type="EMBL" id="JAJJMB010009125">
    <property type="protein sequence ID" value="KAI3916328.1"/>
    <property type="molecule type" value="Genomic_DNA"/>
</dbReference>
<keyword evidence="1" id="KW-1133">Transmembrane helix</keyword>
<comment type="caution">
    <text evidence="2">The sequence shown here is derived from an EMBL/GenBank/DDBJ whole genome shotgun (WGS) entry which is preliminary data.</text>
</comment>